<reference evidence="1 2" key="1">
    <citation type="submission" date="2020-02" db="EMBL/GenBank/DDBJ databases">
        <title>Genome sequences of Thiorhodococcus mannitoliphagus and Thiorhodococcus minor, purple sulfur photosynthetic bacteria in the gammaproteobacterial family, Chromatiaceae.</title>
        <authorList>
            <person name="Aviles F.A."/>
            <person name="Meyer T.E."/>
            <person name="Kyndt J.A."/>
        </authorList>
    </citation>
    <scope>NUCLEOTIDE SEQUENCE [LARGE SCALE GENOMIC DNA]</scope>
    <source>
        <strain evidence="1 2">DSM 11518</strain>
    </source>
</reference>
<sequence length="122" mass="11938">MSSPYPAEGALTPYSPGYPAQSVGGLDCAALMRMATMGAIVGGSAAAAQRIRRAQAGAQTPTAALAQTGKAAVTAGLATAAAGAVASSVAEQGATRLGLMFLIGTAVVYGLQSRLGSEVDHE</sequence>
<protein>
    <submittedName>
        <fullName evidence="1">Uncharacterized protein</fullName>
    </submittedName>
</protein>
<accession>A0A6M0JYB8</accession>
<evidence type="ECO:0000313" key="1">
    <source>
        <dbReference type="EMBL" id="NEV62500.1"/>
    </source>
</evidence>
<gene>
    <name evidence="1" type="ORF">G3446_11455</name>
</gene>
<dbReference type="EMBL" id="JAAIJQ010000029">
    <property type="protein sequence ID" value="NEV62500.1"/>
    <property type="molecule type" value="Genomic_DNA"/>
</dbReference>
<dbReference type="AlphaFoldDB" id="A0A6M0JYB8"/>
<dbReference type="RefSeq" id="WP_164452969.1">
    <property type="nucleotide sequence ID" value="NZ_JAAIJQ010000029.1"/>
</dbReference>
<dbReference type="InterPro" id="IPR058956">
    <property type="entry name" value="MamC"/>
</dbReference>
<name>A0A6M0JYB8_9GAMM</name>
<keyword evidence="2" id="KW-1185">Reference proteome</keyword>
<dbReference type="Pfam" id="PF26373">
    <property type="entry name" value="MamC"/>
    <property type="match status" value="1"/>
</dbReference>
<comment type="caution">
    <text evidence="1">The sequence shown here is derived from an EMBL/GenBank/DDBJ whole genome shotgun (WGS) entry which is preliminary data.</text>
</comment>
<organism evidence="1 2">
    <name type="scientific">Thiorhodococcus minor</name>
    <dbReference type="NCBI Taxonomy" id="57489"/>
    <lineage>
        <taxon>Bacteria</taxon>
        <taxon>Pseudomonadati</taxon>
        <taxon>Pseudomonadota</taxon>
        <taxon>Gammaproteobacteria</taxon>
        <taxon>Chromatiales</taxon>
        <taxon>Chromatiaceae</taxon>
        <taxon>Thiorhodococcus</taxon>
    </lineage>
</organism>
<evidence type="ECO:0000313" key="2">
    <source>
        <dbReference type="Proteomes" id="UP000483379"/>
    </source>
</evidence>
<dbReference type="Proteomes" id="UP000483379">
    <property type="component" value="Unassembled WGS sequence"/>
</dbReference>
<proteinExistence type="predicted"/>